<name>A0A7G1GC82_9BACT</name>
<dbReference type="RefSeq" id="WP_190614768.1">
    <property type="nucleotide sequence ID" value="NZ_AP018712.1"/>
</dbReference>
<dbReference type="Gene3D" id="3.40.1350.10">
    <property type="match status" value="1"/>
</dbReference>
<organism evidence="2 3">
    <name type="scientific">Tepiditoga spiralis</name>
    <dbReference type="NCBI Taxonomy" id="2108365"/>
    <lineage>
        <taxon>Bacteria</taxon>
        <taxon>Thermotogati</taxon>
        <taxon>Thermotogota</taxon>
        <taxon>Thermotogae</taxon>
        <taxon>Petrotogales</taxon>
        <taxon>Petrotogaceae</taxon>
        <taxon>Tepiditoga</taxon>
    </lineage>
</organism>
<dbReference type="GO" id="GO:0003676">
    <property type="term" value="F:nucleic acid binding"/>
    <property type="evidence" value="ECO:0007669"/>
    <property type="project" value="InterPro"/>
</dbReference>
<evidence type="ECO:0000313" key="3">
    <source>
        <dbReference type="Proteomes" id="UP000516361"/>
    </source>
</evidence>
<dbReference type="EMBL" id="AP018712">
    <property type="protein sequence ID" value="BBE31909.1"/>
    <property type="molecule type" value="Genomic_DNA"/>
</dbReference>
<accession>A0A7G1GC82</accession>
<dbReference type="Proteomes" id="UP000516361">
    <property type="component" value="Chromosome"/>
</dbReference>
<dbReference type="AlphaFoldDB" id="A0A7G1GC82"/>
<keyword evidence="3" id="KW-1185">Reference proteome</keyword>
<sequence>MALFELKNDKKIDEIKEKEFKLEKELQEVCEINMEKLLGIKFIKSEFAVENYRFDTLGYDEENKAFVIIEYKRGQNYSVIDQGYAYLATMLNNKAEFILEYNEKFDNSLKKIDIDWSQSKVIFISQNFNKFQKDTINFKDLPIELYEIKQFENNILYFNEIKGNRITNSISNILSKDEKVQKVISEIKTYTLEDSLSSGSKEIIELFKIFSDKIEQMIPDIEVEPKKIYIAFKKNKKNIVDFKLQKKNLKIWLNISKGNLEDSRNIFNDVSQKGHHGNGDYETTINDDENLEYILSLIKQVYKKNFNK</sequence>
<reference evidence="2 3" key="1">
    <citation type="submission" date="2018-06" db="EMBL/GenBank/DDBJ databases">
        <title>Genome sequencing of Oceanotoga sp. sy52.</title>
        <authorList>
            <person name="Mori K."/>
        </authorList>
    </citation>
    <scope>NUCLEOTIDE SEQUENCE [LARGE SCALE GENOMIC DNA]</scope>
    <source>
        <strain evidence="3">sy52</strain>
    </source>
</reference>
<gene>
    <name evidence="2" type="ORF">OSSY52_20500</name>
</gene>
<proteinExistence type="predicted"/>
<dbReference type="Pfam" id="PF18899">
    <property type="entry name" value="DUF5655"/>
    <property type="match status" value="1"/>
</dbReference>
<dbReference type="KEGG" id="ocy:OSSY52_20500"/>
<dbReference type="InterPro" id="IPR043714">
    <property type="entry name" value="DUF5655"/>
</dbReference>
<dbReference type="InParanoid" id="A0A7G1GC82"/>
<protein>
    <recommendedName>
        <fullName evidence="1">DUF5655 domain-containing protein</fullName>
    </recommendedName>
</protein>
<evidence type="ECO:0000313" key="2">
    <source>
        <dbReference type="EMBL" id="BBE31909.1"/>
    </source>
</evidence>
<dbReference type="InterPro" id="IPR011856">
    <property type="entry name" value="tRNA_endonuc-like_dom_sf"/>
</dbReference>
<evidence type="ECO:0000259" key="1">
    <source>
        <dbReference type="Pfam" id="PF18899"/>
    </source>
</evidence>
<feature type="domain" description="DUF5655" evidence="1">
    <location>
        <begin position="194"/>
        <end position="303"/>
    </location>
</feature>